<accession>A0A2S7VZS5</accession>
<protein>
    <submittedName>
        <fullName evidence="2">ABC transporter</fullName>
    </submittedName>
</protein>
<feature type="transmembrane region" description="Helical" evidence="1">
    <location>
        <begin position="201"/>
        <end position="225"/>
    </location>
</feature>
<comment type="caution">
    <text evidence="2">The sequence shown here is derived from an EMBL/GenBank/DDBJ whole genome shotgun (WGS) entry which is preliminary data.</text>
</comment>
<keyword evidence="1" id="KW-0812">Transmembrane</keyword>
<keyword evidence="1" id="KW-0472">Membrane</keyword>
<organism evidence="2 3">
    <name type="scientific">Photobacterium angustum</name>
    <dbReference type="NCBI Taxonomy" id="661"/>
    <lineage>
        <taxon>Bacteria</taxon>
        <taxon>Pseudomonadati</taxon>
        <taxon>Pseudomonadota</taxon>
        <taxon>Gammaproteobacteria</taxon>
        <taxon>Vibrionales</taxon>
        <taxon>Vibrionaceae</taxon>
        <taxon>Photobacterium</taxon>
    </lineage>
</organism>
<sequence>MNPIKALLTKELLEHKLVTRLPLFLAAFSIICIVLIISNSHNLSFNVQTSGLENWSPNFTDSDSFAGIVGVINFMLAGLVTLVCFFTYTARTLSKERKEGSLAFWHSMPVTDAKAIAVKLVFALVIIPIIASFLLLFADLTVWFVGQWFIPQSLLADYSVNLVALGQHYVEFISTMAAMSLALLPVACIIFFISQFNEHPLITIFVIIILIKIMGSIVFNSTAIGDWISQVNNLSINILMSDHPWGTLLAIGTPTLMGLFIIAVSFFVLTVRFRSGK</sequence>
<dbReference type="Proteomes" id="UP000238730">
    <property type="component" value="Unassembled WGS sequence"/>
</dbReference>
<dbReference type="AlphaFoldDB" id="A0A2S7VZS5"/>
<feature type="transmembrane region" description="Helical" evidence="1">
    <location>
        <begin position="245"/>
        <end position="271"/>
    </location>
</feature>
<proteinExistence type="predicted"/>
<evidence type="ECO:0000256" key="1">
    <source>
        <dbReference type="SAM" id="Phobius"/>
    </source>
</evidence>
<feature type="transmembrane region" description="Helical" evidence="1">
    <location>
        <begin position="116"/>
        <end position="149"/>
    </location>
</feature>
<gene>
    <name evidence="2" type="ORF">BTO08_06545</name>
</gene>
<name>A0A2S7VZS5_PHOAN</name>
<keyword evidence="1" id="KW-1133">Transmembrane helix</keyword>
<dbReference type="OrthoDB" id="118685at2"/>
<evidence type="ECO:0000313" key="2">
    <source>
        <dbReference type="EMBL" id="PQJ67084.1"/>
    </source>
</evidence>
<evidence type="ECO:0000313" key="3">
    <source>
        <dbReference type="Proteomes" id="UP000238730"/>
    </source>
</evidence>
<dbReference type="EMBL" id="MSCJ01000001">
    <property type="protein sequence ID" value="PQJ67084.1"/>
    <property type="molecule type" value="Genomic_DNA"/>
</dbReference>
<feature type="transmembrane region" description="Helical" evidence="1">
    <location>
        <begin position="169"/>
        <end position="194"/>
    </location>
</feature>
<feature type="transmembrane region" description="Helical" evidence="1">
    <location>
        <begin position="21"/>
        <end position="45"/>
    </location>
</feature>
<feature type="transmembrane region" description="Helical" evidence="1">
    <location>
        <begin position="65"/>
        <end position="88"/>
    </location>
</feature>
<reference evidence="2 3" key="1">
    <citation type="submission" date="2016-12" db="EMBL/GenBank/DDBJ databases">
        <title>Diversity of luminous bacteria.</title>
        <authorList>
            <person name="Yoshizawa S."/>
            <person name="Kogure K."/>
        </authorList>
    </citation>
    <scope>NUCLEOTIDE SEQUENCE [LARGE SCALE GENOMIC DNA]</scope>
    <source>
        <strain evidence="2 3">LC1-200</strain>
    </source>
</reference>
<dbReference type="RefSeq" id="WP_105060365.1">
    <property type="nucleotide sequence ID" value="NZ_MSCJ01000001.1"/>
</dbReference>